<dbReference type="InterPro" id="IPR046357">
    <property type="entry name" value="PPIase_dom_sf"/>
</dbReference>
<dbReference type="InterPro" id="IPR001179">
    <property type="entry name" value="PPIase_FKBP_dom"/>
</dbReference>
<dbReference type="SUPFAM" id="SSF54534">
    <property type="entry name" value="FKBP-like"/>
    <property type="match status" value="1"/>
</dbReference>
<evidence type="ECO:0000256" key="4">
    <source>
        <dbReference type="PROSITE-ProRule" id="PRU00277"/>
    </source>
</evidence>
<dbReference type="Pfam" id="PF00254">
    <property type="entry name" value="FKBP_C"/>
    <property type="match status" value="1"/>
</dbReference>
<proteinExistence type="inferred from homology"/>
<comment type="caution">
    <text evidence="7">The sequence shown here is derived from an EMBL/GenBank/DDBJ whole genome shotgun (WGS) entry which is preliminary data.</text>
</comment>
<evidence type="ECO:0000256" key="5">
    <source>
        <dbReference type="RuleBase" id="RU003915"/>
    </source>
</evidence>
<accession>A0A3N2D7S5</accession>
<evidence type="ECO:0000256" key="3">
    <source>
        <dbReference type="ARBA" id="ARBA00023235"/>
    </source>
</evidence>
<dbReference type="GO" id="GO:0003755">
    <property type="term" value="F:peptidyl-prolyl cis-trans isomerase activity"/>
    <property type="evidence" value="ECO:0007669"/>
    <property type="project" value="UniProtKB-UniRule"/>
</dbReference>
<dbReference type="AlphaFoldDB" id="A0A3N2D7S5"/>
<organism evidence="7 8">
    <name type="scientific">Salana multivorans</name>
    <dbReference type="NCBI Taxonomy" id="120377"/>
    <lineage>
        <taxon>Bacteria</taxon>
        <taxon>Bacillati</taxon>
        <taxon>Actinomycetota</taxon>
        <taxon>Actinomycetes</taxon>
        <taxon>Micrococcales</taxon>
        <taxon>Beutenbergiaceae</taxon>
        <taxon>Salana</taxon>
    </lineage>
</organism>
<evidence type="ECO:0000256" key="1">
    <source>
        <dbReference type="ARBA" id="ARBA00000971"/>
    </source>
</evidence>
<dbReference type="PROSITE" id="PS50059">
    <property type="entry name" value="FKBP_PPIASE"/>
    <property type="match status" value="1"/>
</dbReference>
<dbReference type="RefSeq" id="WP_123738098.1">
    <property type="nucleotide sequence ID" value="NZ_CALFQU010000007.1"/>
</dbReference>
<dbReference type="PANTHER" id="PTHR45779:SF7">
    <property type="entry name" value="PEPTIDYLPROLYL ISOMERASE"/>
    <property type="match status" value="1"/>
</dbReference>
<evidence type="ECO:0000313" key="7">
    <source>
        <dbReference type="EMBL" id="ROR95839.1"/>
    </source>
</evidence>
<dbReference type="Proteomes" id="UP000275356">
    <property type="component" value="Unassembled WGS sequence"/>
</dbReference>
<dbReference type="EC" id="5.2.1.8" evidence="5"/>
<keyword evidence="3 4" id="KW-0413">Isomerase</keyword>
<evidence type="ECO:0000256" key="2">
    <source>
        <dbReference type="ARBA" id="ARBA00023110"/>
    </source>
</evidence>
<keyword evidence="8" id="KW-1185">Reference proteome</keyword>
<gene>
    <name evidence="7" type="ORF">EDD28_0401</name>
</gene>
<evidence type="ECO:0000259" key="6">
    <source>
        <dbReference type="PROSITE" id="PS50059"/>
    </source>
</evidence>
<keyword evidence="2 4" id="KW-0697">Rotamase</keyword>
<reference evidence="7 8" key="1">
    <citation type="submission" date="2018-11" db="EMBL/GenBank/DDBJ databases">
        <title>Sequencing the genomes of 1000 actinobacteria strains.</title>
        <authorList>
            <person name="Klenk H.-P."/>
        </authorList>
    </citation>
    <scope>NUCLEOTIDE SEQUENCE [LARGE SCALE GENOMIC DNA]</scope>
    <source>
        <strain evidence="7 8">DSM 13521</strain>
    </source>
</reference>
<dbReference type="InterPro" id="IPR044609">
    <property type="entry name" value="FKBP2/11"/>
</dbReference>
<evidence type="ECO:0000313" key="8">
    <source>
        <dbReference type="Proteomes" id="UP000275356"/>
    </source>
</evidence>
<protein>
    <recommendedName>
        <fullName evidence="5">Peptidyl-prolyl cis-trans isomerase</fullName>
        <ecNumber evidence="5">5.2.1.8</ecNumber>
    </recommendedName>
</protein>
<dbReference type="PANTHER" id="PTHR45779">
    <property type="entry name" value="PEPTIDYLPROLYL ISOMERASE"/>
    <property type="match status" value="1"/>
</dbReference>
<comment type="catalytic activity">
    <reaction evidence="1 4 5">
        <text>[protein]-peptidylproline (omega=180) = [protein]-peptidylproline (omega=0)</text>
        <dbReference type="Rhea" id="RHEA:16237"/>
        <dbReference type="Rhea" id="RHEA-COMP:10747"/>
        <dbReference type="Rhea" id="RHEA-COMP:10748"/>
        <dbReference type="ChEBI" id="CHEBI:83833"/>
        <dbReference type="ChEBI" id="CHEBI:83834"/>
        <dbReference type="EC" id="5.2.1.8"/>
    </reaction>
</comment>
<feature type="domain" description="PPIase FKBP-type" evidence="6">
    <location>
        <begin position="44"/>
        <end position="136"/>
    </location>
</feature>
<sequence length="136" mass="13954">MSTLPTASGSFGDKPVLTFPDSAAPEDLAVVVLEQGDGAEVEAGQSIEVNYLGQTWAPGGGRIFDNSYDRGSSISFPIGVGAVIAGWDDALVGQQIGSRVLVSIPPHLGYGHRGMPAAGIKGTDTLVFVVDILGAR</sequence>
<dbReference type="EMBL" id="RKHQ01000001">
    <property type="protein sequence ID" value="ROR95839.1"/>
    <property type="molecule type" value="Genomic_DNA"/>
</dbReference>
<dbReference type="OrthoDB" id="25996at2"/>
<comment type="similarity">
    <text evidence="5">Belongs to the FKBP-type PPIase family.</text>
</comment>
<name>A0A3N2D7S5_9MICO</name>
<dbReference type="Gene3D" id="3.10.50.40">
    <property type="match status" value="1"/>
</dbReference>